<dbReference type="InterPro" id="IPR012132">
    <property type="entry name" value="GMC_OxRdtase"/>
</dbReference>
<evidence type="ECO:0000313" key="3">
    <source>
        <dbReference type="EMBL" id="TFB03275.1"/>
    </source>
</evidence>
<dbReference type="PANTHER" id="PTHR11552:SF210">
    <property type="entry name" value="GLUCOSE-METHANOL-CHOLINE OXIDOREDUCTASE N-TERMINAL DOMAIN-CONTAINING PROTEIN-RELATED"/>
    <property type="match status" value="1"/>
</dbReference>
<dbReference type="Pfam" id="PF05199">
    <property type="entry name" value="GMC_oxred_C"/>
    <property type="match status" value="1"/>
</dbReference>
<gene>
    <name evidence="3" type="ORF">CCMA1212_004714</name>
</gene>
<evidence type="ECO:0000313" key="4">
    <source>
        <dbReference type="Proteomes" id="UP001642720"/>
    </source>
</evidence>
<dbReference type="Gene3D" id="3.30.560.10">
    <property type="entry name" value="Glucose Oxidase, domain 3"/>
    <property type="match status" value="1"/>
</dbReference>
<proteinExistence type="inferred from homology"/>
<organism evidence="3 4">
    <name type="scientific">Trichoderma ghanense</name>
    <dbReference type="NCBI Taxonomy" id="65468"/>
    <lineage>
        <taxon>Eukaryota</taxon>
        <taxon>Fungi</taxon>
        <taxon>Dikarya</taxon>
        <taxon>Ascomycota</taxon>
        <taxon>Pezizomycotina</taxon>
        <taxon>Sordariomycetes</taxon>
        <taxon>Hypocreomycetidae</taxon>
        <taxon>Hypocreales</taxon>
        <taxon>Hypocreaceae</taxon>
        <taxon>Trichoderma</taxon>
    </lineage>
</organism>
<dbReference type="EMBL" id="PPTA01000005">
    <property type="protein sequence ID" value="TFB03275.1"/>
    <property type="molecule type" value="Genomic_DNA"/>
</dbReference>
<dbReference type="PIRSF" id="PIRSF000137">
    <property type="entry name" value="Alcohol_oxidase"/>
    <property type="match status" value="1"/>
</dbReference>
<dbReference type="PANTHER" id="PTHR11552">
    <property type="entry name" value="GLUCOSE-METHANOL-CHOLINE GMC OXIDOREDUCTASE"/>
    <property type="match status" value="1"/>
</dbReference>
<accession>A0ABY2H4R2</accession>
<dbReference type="SUPFAM" id="SSF54373">
    <property type="entry name" value="FAD-linked reductases, C-terminal domain"/>
    <property type="match status" value="1"/>
</dbReference>
<sequence length="648" mass="69696">MLVGSGLVGDPYTTGDSSDVSSWNLLLHHKAAMGSAAGAFDYIIIGGGTAGLTVANRLTEDADIKVLVIEAGQDRTNDPLVQIPGLVVGMYGKAEYDWNFNSTPQPGLNNRVINQARGKQLGGSSALNFMMMLYPPRGSLDAWGALGNEGWDYNALSPYMRKFATFHPPPQAAKDAMGLANHDDSAVGDGPIQVCFSEGYSKPNKAWMEAFASLGLEMKTDPRTGKGLGAFQQGGSIDPVTNTRSHAGNAHYTREIASRSNLTVITETVVQKIIFDNSNDEPVAVGVLLRTQDGTEKTLRTGGEIILAAGALMSPQILELSGIGSRSLLESLEIPVVVDNPNVGENLQDHPITCQSFEVKPDVLSGDVLRDPDVLGALLQQFQDGGKGPLGQSNISVAYVPLADGKGVCSEDAKKSLFASHREHAQTLEARMLSKLLQGPDEPAVQYFLFPSQAHTVIDNPSSMADYLLPTSPENYLTVMTMLNHPFSRGSVHITSADVDVLPSWDPKLNSNPLDLEISARHVQFVELLLRTAPFGDLFKPSGARIPQIKGDTTETAKEVVRQSQVCCFHPSCSLAMKPREQGGVVDSRLRVYGTKALRVVDASVFPIQTAGNIQCMVYVVAEKAADIIKEDRMTMQVLKQASQGTSF</sequence>
<evidence type="ECO:0000259" key="2">
    <source>
        <dbReference type="PROSITE" id="PS00624"/>
    </source>
</evidence>
<comment type="caution">
    <text evidence="3">The sequence shown here is derived from an EMBL/GenBank/DDBJ whole genome shotgun (WGS) entry which is preliminary data.</text>
</comment>
<protein>
    <submittedName>
        <fullName evidence="3">Versicolorin B synthase</fullName>
    </submittedName>
</protein>
<dbReference type="Gene3D" id="3.50.50.60">
    <property type="entry name" value="FAD/NAD(P)-binding domain"/>
    <property type="match status" value="1"/>
</dbReference>
<dbReference type="InterPro" id="IPR000172">
    <property type="entry name" value="GMC_OxRdtase_N"/>
</dbReference>
<dbReference type="InterPro" id="IPR007867">
    <property type="entry name" value="GMC_OxRtase_C"/>
</dbReference>
<dbReference type="PROSITE" id="PS00624">
    <property type="entry name" value="GMC_OXRED_2"/>
    <property type="match status" value="1"/>
</dbReference>
<dbReference type="GeneID" id="300576459"/>
<dbReference type="Pfam" id="PF00732">
    <property type="entry name" value="GMC_oxred_N"/>
    <property type="match status" value="1"/>
</dbReference>
<dbReference type="InterPro" id="IPR036188">
    <property type="entry name" value="FAD/NAD-bd_sf"/>
</dbReference>
<dbReference type="SUPFAM" id="SSF51905">
    <property type="entry name" value="FAD/NAD(P)-binding domain"/>
    <property type="match status" value="1"/>
</dbReference>
<dbReference type="Proteomes" id="UP001642720">
    <property type="component" value="Unassembled WGS sequence"/>
</dbReference>
<comment type="similarity">
    <text evidence="1">Belongs to the GMC oxidoreductase family.</text>
</comment>
<dbReference type="RefSeq" id="XP_073559476.1">
    <property type="nucleotide sequence ID" value="XM_073702009.1"/>
</dbReference>
<keyword evidence="4" id="KW-1185">Reference proteome</keyword>
<reference evidence="3 4" key="1">
    <citation type="submission" date="2018-01" db="EMBL/GenBank/DDBJ databases">
        <title>Genome characterization of the sugarcane-associated fungus Trichoderma ghanense CCMA-1212 and their application in lignocelulose bioconversion.</title>
        <authorList>
            <person name="Steindorff A.S."/>
            <person name="Mendes T.D."/>
            <person name="Vilela E.S.D."/>
            <person name="Rodrigues D.S."/>
            <person name="Formighieri E.F."/>
            <person name="Melo I.S."/>
            <person name="Favaro L.C.L."/>
        </authorList>
    </citation>
    <scope>NUCLEOTIDE SEQUENCE [LARGE SCALE GENOMIC DNA]</scope>
    <source>
        <strain evidence="3 4">CCMA-1212</strain>
    </source>
</reference>
<evidence type="ECO:0000256" key="1">
    <source>
        <dbReference type="ARBA" id="ARBA00010790"/>
    </source>
</evidence>
<feature type="domain" description="Glucose-methanol-choline oxidoreductase N-terminal" evidence="2">
    <location>
        <begin position="310"/>
        <end position="324"/>
    </location>
</feature>
<name>A0ABY2H4R2_9HYPO</name>